<keyword evidence="3 5" id="KW-0597">Phosphoprotein</keyword>
<dbReference type="Pfam" id="PF08447">
    <property type="entry name" value="PAS_3"/>
    <property type="match status" value="1"/>
</dbReference>
<dbReference type="PROSITE" id="PS50109">
    <property type="entry name" value="HIS_KIN"/>
    <property type="match status" value="1"/>
</dbReference>
<dbReference type="PANTHER" id="PTHR45339:SF1">
    <property type="entry name" value="HYBRID SIGNAL TRANSDUCTION HISTIDINE KINASE J"/>
    <property type="match status" value="1"/>
</dbReference>
<dbReference type="CDD" id="cd17546">
    <property type="entry name" value="REC_hyHK_CKI1_RcsC-like"/>
    <property type="match status" value="1"/>
</dbReference>
<dbReference type="InterPro" id="IPR035965">
    <property type="entry name" value="PAS-like_dom_sf"/>
</dbReference>
<dbReference type="InterPro" id="IPR013655">
    <property type="entry name" value="PAS_fold_3"/>
</dbReference>
<dbReference type="Gene3D" id="2.10.70.100">
    <property type="match status" value="1"/>
</dbReference>
<dbReference type="SMART" id="SM00448">
    <property type="entry name" value="REC"/>
    <property type="match status" value="1"/>
</dbReference>
<reference evidence="10" key="1">
    <citation type="journal article" date="2019" name="Int. J. Syst. Evol. Microbiol.">
        <title>The Global Catalogue of Microorganisms (GCM) 10K type strain sequencing project: providing services to taxonomists for standard genome sequencing and annotation.</title>
        <authorList>
            <consortium name="The Broad Institute Genomics Platform"/>
            <consortium name="The Broad Institute Genome Sequencing Center for Infectious Disease"/>
            <person name="Wu L."/>
            <person name="Ma J."/>
        </authorList>
    </citation>
    <scope>NUCLEOTIDE SEQUENCE [LARGE SCALE GENOMIC DNA]</scope>
    <source>
        <strain evidence="10">CECT 8288</strain>
    </source>
</reference>
<keyword evidence="10" id="KW-1185">Reference proteome</keyword>
<dbReference type="Pfam" id="PF00072">
    <property type="entry name" value="Response_reg"/>
    <property type="match status" value="1"/>
</dbReference>
<evidence type="ECO:0000313" key="10">
    <source>
        <dbReference type="Proteomes" id="UP001595710"/>
    </source>
</evidence>
<dbReference type="SMART" id="SM00388">
    <property type="entry name" value="HisKA"/>
    <property type="match status" value="1"/>
</dbReference>
<dbReference type="InterPro" id="IPR004358">
    <property type="entry name" value="Sig_transdc_His_kin-like_C"/>
</dbReference>
<evidence type="ECO:0000313" key="9">
    <source>
        <dbReference type="EMBL" id="MFC3703115.1"/>
    </source>
</evidence>
<feature type="domain" description="Response regulatory" evidence="7">
    <location>
        <begin position="541"/>
        <end position="654"/>
    </location>
</feature>
<organism evidence="9 10">
    <name type="scientific">Reinekea marina</name>
    <dbReference type="NCBI Taxonomy" id="1310421"/>
    <lineage>
        <taxon>Bacteria</taxon>
        <taxon>Pseudomonadati</taxon>
        <taxon>Pseudomonadota</taxon>
        <taxon>Gammaproteobacteria</taxon>
        <taxon>Oceanospirillales</taxon>
        <taxon>Saccharospirillaceae</taxon>
        <taxon>Reinekea</taxon>
    </lineage>
</organism>
<dbReference type="Pfam" id="PF02518">
    <property type="entry name" value="HATPase_c"/>
    <property type="match status" value="1"/>
</dbReference>
<dbReference type="GO" id="GO:0005524">
    <property type="term" value="F:ATP binding"/>
    <property type="evidence" value="ECO:0007669"/>
    <property type="project" value="UniProtKB-KW"/>
</dbReference>
<evidence type="ECO:0000256" key="2">
    <source>
        <dbReference type="ARBA" id="ARBA00012438"/>
    </source>
</evidence>
<dbReference type="PANTHER" id="PTHR45339">
    <property type="entry name" value="HYBRID SIGNAL TRANSDUCTION HISTIDINE KINASE J"/>
    <property type="match status" value="1"/>
</dbReference>
<dbReference type="RefSeq" id="WP_290283222.1">
    <property type="nucleotide sequence ID" value="NZ_JAUFQI010000001.1"/>
</dbReference>
<proteinExistence type="predicted"/>
<dbReference type="InterPro" id="IPR001789">
    <property type="entry name" value="Sig_transdc_resp-reg_receiver"/>
</dbReference>
<evidence type="ECO:0000256" key="3">
    <source>
        <dbReference type="ARBA" id="ARBA00022553"/>
    </source>
</evidence>
<name>A0ABV7WXC7_9GAMM</name>
<feature type="domain" description="Histidine kinase" evidence="6">
    <location>
        <begin position="183"/>
        <end position="400"/>
    </location>
</feature>
<comment type="caution">
    <text evidence="9">The sequence shown here is derived from an EMBL/GenBank/DDBJ whole genome shotgun (WGS) entry which is preliminary data.</text>
</comment>
<dbReference type="SUPFAM" id="SSF52172">
    <property type="entry name" value="CheY-like"/>
    <property type="match status" value="1"/>
</dbReference>
<dbReference type="EMBL" id="JBHRYN010000069">
    <property type="protein sequence ID" value="MFC3703115.1"/>
    <property type="molecule type" value="Genomic_DNA"/>
</dbReference>
<accession>A0ABV7WXC7</accession>
<gene>
    <name evidence="9" type="ORF">ACFOND_15910</name>
</gene>
<dbReference type="SUPFAM" id="SSF47384">
    <property type="entry name" value="Homodimeric domain of signal transducing histidine kinase"/>
    <property type="match status" value="1"/>
</dbReference>
<dbReference type="PROSITE" id="PS50110">
    <property type="entry name" value="RESPONSE_REGULATORY"/>
    <property type="match status" value="1"/>
</dbReference>
<dbReference type="InterPro" id="IPR036890">
    <property type="entry name" value="HATPase_C_sf"/>
</dbReference>
<dbReference type="InterPro" id="IPR003661">
    <property type="entry name" value="HisK_dim/P_dom"/>
</dbReference>
<keyword evidence="9" id="KW-0547">Nucleotide-binding</keyword>
<keyword evidence="4" id="KW-0902">Two-component regulatory system</keyword>
<comment type="catalytic activity">
    <reaction evidence="1">
        <text>ATP + protein L-histidine = ADP + protein N-phospho-L-histidine.</text>
        <dbReference type="EC" id="2.7.13.3"/>
    </reaction>
</comment>
<dbReference type="Gene3D" id="3.30.565.10">
    <property type="entry name" value="Histidine kinase-like ATPase, C-terminal domain"/>
    <property type="match status" value="1"/>
</dbReference>
<keyword evidence="9" id="KW-0067">ATP-binding</keyword>
<dbReference type="CDD" id="cd16922">
    <property type="entry name" value="HATPase_EvgS-ArcB-TorS-like"/>
    <property type="match status" value="1"/>
</dbReference>
<dbReference type="InterPro" id="IPR005467">
    <property type="entry name" value="His_kinase_dom"/>
</dbReference>
<evidence type="ECO:0000256" key="5">
    <source>
        <dbReference type="PROSITE-ProRule" id="PRU00169"/>
    </source>
</evidence>
<dbReference type="InterPro" id="IPR000700">
    <property type="entry name" value="PAS-assoc_C"/>
</dbReference>
<evidence type="ECO:0000259" key="6">
    <source>
        <dbReference type="PROSITE" id="PS50109"/>
    </source>
</evidence>
<dbReference type="EC" id="2.7.13.3" evidence="2"/>
<dbReference type="SUPFAM" id="SSF55785">
    <property type="entry name" value="PYP-like sensor domain (PAS domain)"/>
    <property type="match status" value="1"/>
</dbReference>
<dbReference type="CDD" id="cd00082">
    <property type="entry name" value="HisKA"/>
    <property type="match status" value="1"/>
</dbReference>
<feature type="domain" description="PAC" evidence="8">
    <location>
        <begin position="113"/>
        <end position="165"/>
    </location>
</feature>
<feature type="modified residue" description="4-aspartylphosphate" evidence="5">
    <location>
        <position position="590"/>
    </location>
</feature>
<dbReference type="Pfam" id="PF00512">
    <property type="entry name" value="HisKA"/>
    <property type="match status" value="1"/>
</dbReference>
<dbReference type="CDD" id="cd00130">
    <property type="entry name" value="PAS"/>
    <property type="match status" value="1"/>
</dbReference>
<dbReference type="SUPFAM" id="SSF55874">
    <property type="entry name" value="ATPase domain of HSP90 chaperone/DNA topoisomerase II/histidine kinase"/>
    <property type="match status" value="1"/>
</dbReference>
<dbReference type="InterPro" id="IPR036097">
    <property type="entry name" value="HisK_dim/P_sf"/>
</dbReference>
<dbReference type="PROSITE" id="PS50113">
    <property type="entry name" value="PAC"/>
    <property type="match status" value="1"/>
</dbReference>
<dbReference type="Gene3D" id="3.30.450.20">
    <property type="entry name" value="PAS domain"/>
    <property type="match status" value="1"/>
</dbReference>
<dbReference type="Proteomes" id="UP001595710">
    <property type="component" value="Unassembled WGS sequence"/>
</dbReference>
<dbReference type="SMART" id="SM00387">
    <property type="entry name" value="HATPase_c"/>
    <property type="match status" value="1"/>
</dbReference>
<dbReference type="InterPro" id="IPR011006">
    <property type="entry name" value="CheY-like_superfamily"/>
</dbReference>
<evidence type="ECO:0000256" key="1">
    <source>
        <dbReference type="ARBA" id="ARBA00000085"/>
    </source>
</evidence>
<protein>
    <recommendedName>
        <fullName evidence="2">histidine kinase</fullName>
        <ecNumber evidence="2">2.7.13.3</ecNumber>
    </recommendedName>
</protein>
<dbReference type="InterPro" id="IPR000014">
    <property type="entry name" value="PAS"/>
</dbReference>
<evidence type="ECO:0000256" key="4">
    <source>
        <dbReference type="ARBA" id="ARBA00023012"/>
    </source>
</evidence>
<dbReference type="Gene3D" id="3.40.50.2300">
    <property type="match status" value="1"/>
</dbReference>
<evidence type="ECO:0000259" key="7">
    <source>
        <dbReference type="PROSITE" id="PS50110"/>
    </source>
</evidence>
<sequence length="666" mass="74848">MNGILLAIAIISSIGWLASYIKQRRIAKDHRRIEDEIELIQNSIRTIGAGTFYYNIQKDASYWDARSKEIFGFPDLPDPIPPGFWESRVFEEDRERVIDGAIQLLSDKDTQIMSHEYRICLPSGEIRWVGGTGYLRRDHEGSIIESFGFHFDLTNQKRYEQALLRERQRAVSGMLAKTQFLANMSHEIRTPMNAIIGLIELLDEQSLNSVQRSYLSTLKNSGNVLMRIVNDILDLSKMEAGKLHLEMKPFDLKEAVTQCLSVYTQESDSKNIFLAAHLDSRLPNTLTGDSIRLQQALLNLLGNAFKFTQEGSILLTISLADQQTMRVEVKDTGSGIQEKHLTKLFERFEQGAEDISNRFGGSGLGLTIIKNIVELWQGKVGVDSVYGQGSTFWFELPIKEPSKAIKTSNKGNILVCSRFDELAQLWTLDPNAPNVTFARDAEAFKQLFAQQQFDQVIVEQRARNGHGPDLLKWVKEQSESAFTTLIGYEKYVGDCSDLPFIDRYCSKPYILQDLWSKSPKSTALAAASTHDQIPNEFRELSVLVVDDVETNLMVIKGLLKRLGIKADSCIDGSESIAQCKSKAYDLILMDYEMPVLSGPEAAIEILKIQPTIIVGLSAHVGTEFVNACFEAGMVDYLSKPVNSQRLTALLSKHFPSKQEQPLVKEG</sequence>
<evidence type="ECO:0000259" key="8">
    <source>
        <dbReference type="PROSITE" id="PS50113"/>
    </source>
</evidence>
<dbReference type="Gene3D" id="1.10.287.130">
    <property type="match status" value="1"/>
</dbReference>
<dbReference type="PRINTS" id="PR00344">
    <property type="entry name" value="BCTRLSENSOR"/>
</dbReference>
<dbReference type="InterPro" id="IPR003594">
    <property type="entry name" value="HATPase_dom"/>
</dbReference>